<dbReference type="Proteomes" id="UP000576393">
    <property type="component" value="Unassembled WGS sequence"/>
</dbReference>
<dbReference type="RefSeq" id="WP_179819638.1">
    <property type="nucleotide sequence ID" value="NZ_JACCCO010000001.1"/>
</dbReference>
<protein>
    <submittedName>
        <fullName evidence="2">Peptidoglycan/LPS O-acetylase OafA/YrhL</fullName>
    </submittedName>
</protein>
<feature type="transmembrane region" description="Helical" evidence="1">
    <location>
        <begin position="12"/>
        <end position="30"/>
    </location>
</feature>
<feature type="transmembrane region" description="Helical" evidence="1">
    <location>
        <begin position="36"/>
        <end position="58"/>
    </location>
</feature>
<gene>
    <name evidence="2" type="ORF">HDA43_002240</name>
</gene>
<proteinExistence type="predicted"/>
<organism evidence="2 3">
    <name type="scientific">Streptosporangium sandarakinum</name>
    <dbReference type="NCBI Taxonomy" id="1260955"/>
    <lineage>
        <taxon>Bacteria</taxon>
        <taxon>Bacillati</taxon>
        <taxon>Actinomycetota</taxon>
        <taxon>Actinomycetes</taxon>
        <taxon>Streptosporangiales</taxon>
        <taxon>Streptosporangiaceae</taxon>
        <taxon>Streptosporangium</taxon>
    </lineage>
</organism>
<accession>A0A852V1N3</accession>
<keyword evidence="1" id="KW-1133">Transmembrane helix</keyword>
<keyword evidence="1" id="KW-0472">Membrane</keyword>
<reference evidence="2 3" key="1">
    <citation type="submission" date="2020-07" db="EMBL/GenBank/DDBJ databases">
        <title>Sequencing the genomes of 1000 actinobacteria strains.</title>
        <authorList>
            <person name="Klenk H.-P."/>
        </authorList>
    </citation>
    <scope>NUCLEOTIDE SEQUENCE [LARGE SCALE GENOMIC DNA]</scope>
    <source>
        <strain evidence="2 3">DSM 45763</strain>
    </source>
</reference>
<comment type="caution">
    <text evidence="2">The sequence shown here is derived from an EMBL/GenBank/DDBJ whole genome shotgun (WGS) entry which is preliminary data.</text>
</comment>
<evidence type="ECO:0000313" key="3">
    <source>
        <dbReference type="Proteomes" id="UP000576393"/>
    </source>
</evidence>
<feature type="transmembrane region" description="Helical" evidence="1">
    <location>
        <begin position="96"/>
        <end position="115"/>
    </location>
</feature>
<name>A0A852V1N3_9ACTN</name>
<keyword evidence="3" id="KW-1185">Reference proteome</keyword>
<dbReference type="EMBL" id="JACCCO010000001">
    <property type="protein sequence ID" value="NYF40081.1"/>
    <property type="molecule type" value="Genomic_DNA"/>
</dbReference>
<feature type="transmembrane region" description="Helical" evidence="1">
    <location>
        <begin position="70"/>
        <end position="90"/>
    </location>
</feature>
<sequence length="120" mass="12042">MTNVVTGRSAGIRRGLLIAAAGTLIMGVGMTVVRDAAWILGAGVAVLVVGCVQAAMAARGRTGARRRTSPAWIGGVAVAFAAVMIAAVRIAGAGHWWVWTVVGALAAAVLVAVALRQGRA</sequence>
<evidence type="ECO:0000313" key="2">
    <source>
        <dbReference type="EMBL" id="NYF40081.1"/>
    </source>
</evidence>
<dbReference type="AlphaFoldDB" id="A0A852V1N3"/>
<evidence type="ECO:0000256" key="1">
    <source>
        <dbReference type="SAM" id="Phobius"/>
    </source>
</evidence>
<keyword evidence="1" id="KW-0812">Transmembrane</keyword>